<dbReference type="PROSITE" id="PS51007">
    <property type="entry name" value="CYTC"/>
    <property type="match status" value="1"/>
</dbReference>
<evidence type="ECO:0000313" key="7">
    <source>
        <dbReference type="EMBL" id="ODR94862.1"/>
    </source>
</evidence>
<dbReference type="InterPro" id="IPR036909">
    <property type="entry name" value="Cyt_c-like_dom_sf"/>
</dbReference>
<gene>
    <name evidence="7" type="ORF">AUC71_04995</name>
</gene>
<evidence type="ECO:0000256" key="4">
    <source>
        <dbReference type="PROSITE-ProRule" id="PRU00433"/>
    </source>
</evidence>
<evidence type="ECO:0000256" key="3">
    <source>
        <dbReference type="ARBA" id="ARBA00023004"/>
    </source>
</evidence>
<dbReference type="GO" id="GO:0009055">
    <property type="term" value="F:electron transfer activity"/>
    <property type="evidence" value="ECO:0007669"/>
    <property type="project" value="InterPro"/>
</dbReference>
<evidence type="ECO:0000313" key="8">
    <source>
        <dbReference type="Proteomes" id="UP000095042"/>
    </source>
</evidence>
<dbReference type="OrthoDB" id="9811281at2"/>
<keyword evidence="3 4" id="KW-0408">Iron</keyword>
<organism evidence="7 8">
    <name type="scientific">Methyloceanibacter marginalis</name>
    <dbReference type="NCBI Taxonomy" id="1774971"/>
    <lineage>
        <taxon>Bacteria</taxon>
        <taxon>Pseudomonadati</taxon>
        <taxon>Pseudomonadota</taxon>
        <taxon>Alphaproteobacteria</taxon>
        <taxon>Hyphomicrobiales</taxon>
        <taxon>Hyphomicrobiaceae</taxon>
        <taxon>Methyloceanibacter</taxon>
    </lineage>
</organism>
<dbReference type="Proteomes" id="UP000095042">
    <property type="component" value="Unassembled WGS sequence"/>
</dbReference>
<keyword evidence="1 4" id="KW-0349">Heme</keyword>
<feature type="signal peptide" evidence="5">
    <location>
        <begin position="1"/>
        <end position="26"/>
    </location>
</feature>
<dbReference type="SUPFAM" id="SSF46626">
    <property type="entry name" value="Cytochrome c"/>
    <property type="match status" value="1"/>
</dbReference>
<dbReference type="RefSeq" id="WP_069625176.1">
    <property type="nucleotide sequence ID" value="NZ_LPWD01000465.1"/>
</dbReference>
<keyword evidence="2 4" id="KW-0479">Metal-binding</keyword>
<comment type="caution">
    <text evidence="7">The sequence shown here is derived from an EMBL/GenBank/DDBJ whole genome shotgun (WGS) entry which is preliminary data.</text>
</comment>
<keyword evidence="8" id="KW-1185">Reference proteome</keyword>
<dbReference type="InterPro" id="IPR009056">
    <property type="entry name" value="Cyt_c-like_dom"/>
</dbReference>
<proteinExistence type="predicted"/>
<feature type="domain" description="Cytochrome c" evidence="6">
    <location>
        <begin position="68"/>
        <end position="147"/>
    </location>
</feature>
<keyword evidence="5" id="KW-0732">Signal</keyword>
<reference evidence="7 8" key="1">
    <citation type="journal article" date="2016" name="Environ. Microbiol.">
        <title>New Methyloceanibacter diversity from North Sea sediments includes methanotroph containing solely the soluble methane monooxygenase.</title>
        <authorList>
            <person name="Vekeman B."/>
            <person name="Kerckhof F.M."/>
            <person name="Cremers G."/>
            <person name="de Vos P."/>
            <person name="Vandamme P."/>
            <person name="Boon N."/>
            <person name="Op den Camp H.J."/>
            <person name="Heylen K."/>
        </authorList>
    </citation>
    <scope>NUCLEOTIDE SEQUENCE [LARGE SCALE GENOMIC DNA]</scope>
    <source>
        <strain evidence="7 8">R-67177</strain>
    </source>
</reference>
<feature type="chain" id="PRO_5009138394" evidence="5">
    <location>
        <begin position="27"/>
        <end position="185"/>
    </location>
</feature>
<dbReference type="Pfam" id="PF13442">
    <property type="entry name" value="Cytochrome_CBB3"/>
    <property type="match status" value="1"/>
</dbReference>
<dbReference type="EMBL" id="LPWD01000465">
    <property type="protein sequence ID" value="ODR94862.1"/>
    <property type="molecule type" value="Genomic_DNA"/>
</dbReference>
<protein>
    <submittedName>
        <fullName evidence="7">Cytochrome C</fullName>
    </submittedName>
</protein>
<accession>A0A1E3VMY9</accession>
<dbReference type="GO" id="GO:0046872">
    <property type="term" value="F:metal ion binding"/>
    <property type="evidence" value="ECO:0007669"/>
    <property type="project" value="UniProtKB-KW"/>
</dbReference>
<sequence>MSQDRKVLFPIALSCIIITGSTGAVAQEEKTDSQVSQSELLDVPVTTIIPGDVKVKPGVKNPAADDTGSAERGMKYFANFNCSGCHAANGGGGMGPALSNSKFIYGNEPEQIYLSIAQGRPSGMPAWGTILPSAVIWDLVSYIGSISNAPSTQWGTTTSLDAFTIEQVPAEFKQTPDPWKYTEPF</sequence>
<evidence type="ECO:0000256" key="1">
    <source>
        <dbReference type="ARBA" id="ARBA00022617"/>
    </source>
</evidence>
<evidence type="ECO:0000256" key="2">
    <source>
        <dbReference type="ARBA" id="ARBA00022723"/>
    </source>
</evidence>
<dbReference type="Gene3D" id="1.10.760.10">
    <property type="entry name" value="Cytochrome c-like domain"/>
    <property type="match status" value="1"/>
</dbReference>
<evidence type="ECO:0000259" key="6">
    <source>
        <dbReference type="PROSITE" id="PS51007"/>
    </source>
</evidence>
<dbReference type="GO" id="GO:0020037">
    <property type="term" value="F:heme binding"/>
    <property type="evidence" value="ECO:0007669"/>
    <property type="project" value="InterPro"/>
</dbReference>
<dbReference type="AlphaFoldDB" id="A0A1E3VMY9"/>
<name>A0A1E3VMY9_9HYPH</name>
<evidence type="ECO:0000256" key="5">
    <source>
        <dbReference type="SAM" id="SignalP"/>
    </source>
</evidence>